<keyword evidence="1" id="KW-0472">Membrane</keyword>
<evidence type="ECO:0000313" key="2">
    <source>
        <dbReference type="EMBL" id="OWZ11035.1"/>
    </source>
</evidence>
<reference evidence="3" key="1">
    <citation type="submission" date="2017-03" db="EMBL/GenBank/DDBJ databases">
        <title>Phytopthora megakarya and P. palmivora, two closely related causual agents of cacao black pod achieved similar genome size and gene model numbers by different mechanisms.</title>
        <authorList>
            <person name="Ali S."/>
            <person name="Shao J."/>
            <person name="Larry D.J."/>
            <person name="Kronmiller B."/>
            <person name="Shen D."/>
            <person name="Strem M.D."/>
            <person name="Melnick R.L."/>
            <person name="Guiltinan M.J."/>
            <person name="Tyler B.M."/>
            <person name="Meinhardt L.W."/>
            <person name="Bailey B.A."/>
        </authorList>
    </citation>
    <scope>NUCLEOTIDE SEQUENCE [LARGE SCALE GENOMIC DNA]</scope>
    <source>
        <strain evidence="3">zdho120</strain>
    </source>
</reference>
<name>A0A225W0C3_9STRA</name>
<organism evidence="2 3">
    <name type="scientific">Phytophthora megakarya</name>
    <dbReference type="NCBI Taxonomy" id="4795"/>
    <lineage>
        <taxon>Eukaryota</taxon>
        <taxon>Sar</taxon>
        <taxon>Stramenopiles</taxon>
        <taxon>Oomycota</taxon>
        <taxon>Peronosporomycetes</taxon>
        <taxon>Peronosporales</taxon>
        <taxon>Peronosporaceae</taxon>
        <taxon>Phytophthora</taxon>
    </lineage>
</organism>
<dbReference type="EMBL" id="NBNE01002245">
    <property type="protein sequence ID" value="OWZ11035.1"/>
    <property type="molecule type" value="Genomic_DNA"/>
</dbReference>
<keyword evidence="1" id="KW-0812">Transmembrane</keyword>
<keyword evidence="3" id="KW-1185">Reference proteome</keyword>
<keyword evidence="1" id="KW-1133">Transmembrane helix</keyword>
<evidence type="ECO:0000313" key="3">
    <source>
        <dbReference type="Proteomes" id="UP000198211"/>
    </source>
</evidence>
<gene>
    <name evidence="2" type="ORF">PHMEG_00016000</name>
</gene>
<dbReference type="Proteomes" id="UP000198211">
    <property type="component" value="Unassembled WGS sequence"/>
</dbReference>
<comment type="caution">
    <text evidence="2">The sequence shown here is derived from an EMBL/GenBank/DDBJ whole genome shotgun (WGS) entry which is preliminary data.</text>
</comment>
<protein>
    <submittedName>
        <fullName evidence="2">Uncharacterized protein</fullName>
    </submittedName>
</protein>
<proteinExistence type="predicted"/>
<dbReference type="AlphaFoldDB" id="A0A225W0C3"/>
<feature type="transmembrane region" description="Helical" evidence="1">
    <location>
        <begin position="6"/>
        <end position="25"/>
    </location>
</feature>
<sequence>MGLRGHFSYYLPIVVLVCRAVWYGVSTTTLSRYRSPINDGSFSVKHISTNE</sequence>
<evidence type="ECO:0000256" key="1">
    <source>
        <dbReference type="SAM" id="Phobius"/>
    </source>
</evidence>
<accession>A0A225W0C3</accession>